<dbReference type="Gene3D" id="3.40.390.10">
    <property type="entry name" value="Collagenase (Catalytic Domain)"/>
    <property type="match status" value="1"/>
</dbReference>
<evidence type="ECO:0000313" key="2">
    <source>
        <dbReference type="EMBL" id="GFH44445.1"/>
    </source>
</evidence>
<dbReference type="SUPFAM" id="SSF55486">
    <property type="entry name" value="Metalloproteases ('zincins'), catalytic domain"/>
    <property type="match status" value="1"/>
</dbReference>
<dbReference type="InterPro" id="IPR024079">
    <property type="entry name" value="MetalloPept_cat_dom_sf"/>
</dbReference>
<keyword evidence="3" id="KW-1185">Reference proteome</keyword>
<feature type="compositionally biased region" description="Basic and acidic residues" evidence="1">
    <location>
        <begin position="249"/>
        <end position="263"/>
    </location>
</feature>
<comment type="caution">
    <text evidence="2">The sequence shown here is derived from an EMBL/GenBank/DDBJ whole genome shotgun (WGS) entry which is preliminary data.</text>
</comment>
<feature type="region of interest" description="Disordered" evidence="1">
    <location>
        <begin position="248"/>
        <end position="270"/>
    </location>
</feature>
<dbReference type="EMBL" id="BLLK01000019">
    <property type="protein sequence ID" value="GFH44445.1"/>
    <property type="molecule type" value="Genomic_DNA"/>
</dbReference>
<reference evidence="2 3" key="1">
    <citation type="journal article" date="2021" name="Sci. Rep.">
        <title>The genome of the diatom Chaetoceros tenuissimus carries an ancient integrated fragment of an extant virus.</title>
        <authorList>
            <person name="Hongo Y."/>
            <person name="Kimura K."/>
            <person name="Takaki Y."/>
            <person name="Yoshida Y."/>
            <person name="Baba S."/>
            <person name="Kobayashi G."/>
            <person name="Nagasaki K."/>
            <person name="Hano T."/>
            <person name="Tomaru Y."/>
        </authorList>
    </citation>
    <scope>NUCLEOTIDE SEQUENCE [LARGE SCALE GENOMIC DNA]</scope>
    <source>
        <strain evidence="2 3">NIES-3715</strain>
    </source>
</reference>
<evidence type="ECO:0000256" key="1">
    <source>
        <dbReference type="SAM" id="MobiDB-lite"/>
    </source>
</evidence>
<protein>
    <submittedName>
        <fullName evidence="2">Uncharacterized protein</fullName>
    </submittedName>
</protein>
<accession>A0AAD3CGZ9</accession>
<evidence type="ECO:0000313" key="3">
    <source>
        <dbReference type="Proteomes" id="UP001054902"/>
    </source>
</evidence>
<gene>
    <name evidence="2" type="ORF">CTEN210_00919</name>
</gene>
<name>A0AAD3CGZ9_9STRA</name>
<organism evidence="2 3">
    <name type="scientific">Chaetoceros tenuissimus</name>
    <dbReference type="NCBI Taxonomy" id="426638"/>
    <lineage>
        <taxon>Eukaryota</taxon>
        <taxon>Sar</taxon>
        <taxon>Stramenopiles</taxon>
        <taxon>Ochrophyta</taxon>
        <taxon>Bacillariophyta</taxon>
        <taxon>Coscinodiscophyceae</taxon>
        <taxon>Chaetocerotophycidae</taxon>
        <taxon>Chaetocerotales</taxon>
        <taxon>Chaetocerotaceae</taxon>
        <taxon>Chaetoceros</taxon>
    </lineage>
</organism>
<proteinExistence type="predicted"/>
<dbReference type="GO" id="GO:0008237">
    <property type="term" value="F:metallopeptidase activity"/>
    <property type="evidence" value="ECO:0007669"/>
    <property type="project" value="InterPro"/>
</dbReference>
<sequence>MYDLPSKSKSVEIYNAAEYLKMRRHWNGCGLILHELCHLIHQLVLPNGLNNETILEAFGNILNKERYDNVYRRDWGYTTEEIDCAYATINHKEFFAELSVAYWSRGYDAYLKSQASDKSLESVSPPFMAVEVLQRQRLYKSARTDYEIYNAFKDTLSWNERIENVLTGGRAFGSGSCNKFYPFCCQQFREFDQETFDVFENLWSYIGQWKDPMVSGHGYGAQNKLGKGCFGLISFASNEGKEQNAFLENNKHDDNAKDERNQTMDESTTAGDSIHSDVIVTMVE</sequence>
<dbReference type="AlphaFoldDB" id="A0AAD3CGZ9"/>
<dbReference type="Proteomes" id="UP001054902">
    <property type="component" value="Unassembled WGS sequence"/>
</dbReference>